<name>A0ABP0P244_9DINO</name>
<evidence type="ECO:0000313" key="2">
    <source>
        <dbReference type="Proteomes" id="UP001642464"/>
    </source>
</evidence>
<dbReference type="EMBL" id="CAXAMM010031802">
    <property type="protein sequence ID" value="CAK9068765.1"/>
    <property type="molecule type" value="Genomic_DNA"/>
</dbReference>
<evidence type="ECO:0000313" key="1">
    <source>
        <dbReference type="EMBL" id="CAK9068765.1"/>
    </source>
</evidence>
<organism evidence="1 2">
    <name type="scientific">Durusdinium trenchii</name>
    <dbReference type="NCBI Taxonomy" id="1381693"/>
    <lineage>
        <taxon>Eukaryota</taxon>
        <taxon>Sar</taxon>
        <taxon>Alveolata</taxon>
        <taxon>Dinophyceae</taxon>
        <taxon>Suessiales</taxon>
        <taxon>Symbiodiniaceae</taxon>
        <taxon>Durusdinium</taxon>
    </lineage>
</organism>
<dbReference type="Proteomes" id="UP001642464">
    <property type="component" value="Unassembled WGS sequence"/>
</dbReference>
<gene>
    <name evidence="1" type="ORF">SCF082_LOCUS34566</name>
</gene>
<accession>A0ABP0P244</accession>
<comment type="caution">
    <text evidence="1">The sequence shown here is derived from an EMBL/GenBank/DDBJ whole genome shotgun (WGS) entry which is preliminary data.</text>
</comment>
<reference evidence="1 2" key="1">
    <citation type="submission" date="2024-02" db="EMBL/GenBank/DDBJ databases">
        <authorList>
            <person name="Chen Y."/>
            <person name="Shah S."/>
            <person name="Dougan E. K."/>
            <person name="Thang M."/>
            <person name="Chan C."/>
        </authorList>
    </citation>
    <scope>NUCLEOTIDE SEQUENCE [LARGE SCALE GENOMIC DNA]</scope>
</reference>
<keyword evidence="2" id="KW-1185">Reference proteome</keyword>
<proteinExistence type="predicted"/>
<sequence length="569" mass="64882">MMRRGIRGVRALPRRDRWHMLQEYAVGEKNQEEFRKLRVRDSQVTSMVETAAPPKAIDWSSWDARISNKEVLGCLKSFHEQQSTLLEQVLKEDHTAAVKKQTEGWELFDASVQSCQKSVEKSEQILKNGARALWISFQNPPISLLSQSEWLDADQYWQAFVEKHHFYHNHLASAVEDPESKDYDAKNKAVLKRNWETFDGRGTTRQNNKLLYQRPSFEYYDVFRGPLIEHMIFYLTKTGGDARTFPETMPTKWYAEIYDTRFKIYNVLQRRKRQAHEATWSREAFHDFHPHDMEHDGEAYYSKLIAKESTATELCAGRLMGNFILFSDSYVPVQTGTAFYRAIQMDGGKGTFFSLGGDVNCLFYKPAEALSMLDPVECFQSLADHATMTGRKFEAGYAQAFEAFTEILSSRKEGLGGNWFTAPGETSKEAFLRRLKTGDPAYDIYATYAEEHTERWAAAKALSMDEALAQMPEIERKYALECEEYNSILYGLNDDMAATGKLEQEQLAKLADLGELQGKLDSGEIVAIADGATMKADAVTKALDELDSARDKTVDMVLATKLPALDKKK</sequence>
<protein>
    <submittedName>
        <fullName evidence="1">Uncharacterized protein</fullName>
    </submittedName>
</protein>